<dbReference type="RefSeq" id="WP_354557436.1">
    <property type="nucleotide sequence ID" value="NZ_JBEPMB010000005.1"/>
</dbReference>
<organism evidence="1 2">
    <name type="scientific">Rhizobium aquaticum</name>
    <dbReference type="NCBI Taxonomy" id="1549636"/>
    <lineage>
        <taxon>Bacteria</taxon>
        <taxon>Pseudomonadati</taxon>
        <taxon>Pseudomonadota</taxon>
        <taxon>Alphaproteobacteria</taxon>
        <taxon>Hyphomicrobiales</taxon>
        <taxon>Rhizobiaceae</taxon>
        <taxon>Rhizobium/Agrobacterium group</taxon>
        <taxon>Rhizobium</taxon>
    </lineage>
</organism>
<reference evidence="1 2" key="1">
    <citation type="submission" date="2024-06" db="EMBL/GenBank/DDBJ databases">
        <title>Genomic Encyclopedia of Type Strains, Phase IV (KMG-IV): sequencing the most valuable type-strain genomes for metagenomic binning, comparative biology and taxonomic classification.</title>
        <authorList>
            <person name="Goeker M."/>
        </authorList>
    </citation>
    <scope>NUCLEOTIDE SEQUENCE [LARGE SCALE GENOMIC DNA]</scope>
    <source>
        <strain evidence="1 2">DSM 29780</strain>
    </source>
</reference>
<dbReference type="SUPFAM" id="SSF49785">
    <property type="entry name" value="Galactose-binding domain-like"/>
    <property type="match status" value="1"/>
</dbReference>
<dbReference type="InterPro" id="IPR008979">
    <property type="entry name" value="Galactose-bd-like_sf"/>
</dbReference>
<evidence type="ECO:0008006" key="3">
    <source>
        <dbReference type="Google" id="ProtNLM"/>
    </source>
</evidence>
<gene>
    <name evidence="1" type="ORF">ABID16_003291</name>
</gene>
<dbReference type="EMBL" id="JBEPMB010000005">
    <property type="protein sequence ID" value="MET3614948.1"/>
    <property type="molecule type" value="Genomic_DNA"/>
</dbReference>
<accession>A0ABV2J2J8</accession>
<keyword evidence="2" id="KW-1185">Reference proteome</keyword>
<protein>
    <recommendedName>
        <fullName evidence="3">SGNH hydrolase-type esterase domain-containing protein</fullName>
    </recommendedName>
</protein>
<proteinExistence type="predicted"/>
<name>A0ABV2J2J8_9HYPH</name>
<sequence>MLGLTFAFDLAASAGYPSDHLHAPTWVARDPTNVPASFVLDAANNRGWLNGKQYGTEAALLEAAGGQRSGLVRTIGAYVRGPELVGNGNFDSDVAGWTSNAVNVSLSWDSGRLVLTNNTGALSAVAAYQSIPMDPKRAYQGGYKLVAGAFSSRLAFFGATTAAFRKSVIPPYTPVGTWTGTASAAPDCAIVMFRADTIANANSVIVDEITVKEAVPFKGWNVGGYRQRVTAKTPASLDTTQVVMELSDDLTLTSASGNSVQSRVRLEYRPDTSLHLIVTSASIQQADLNLGTVAPDAEFTAEFRVGLTTVSAKLNGNAYTHSWFSQGAPGVARLHLASSGIGEAWTGAITSTAVWCLGMTAVRFEGDSYIGGASGVGMPIAYCALSDRIVTATGVGGSDMTAIRSRILDPNNRELLPAITVFWDGSPNGLTTVSGYCDQLQDCISALGHGRFFVIPPAIGDNTLKTQIRDEMARRWPGNTYDWRPYILNSAGVIDSSRFQSDGAHLNATGMSEAAQGLKAFLDAKGW</sequence>
<comment type="caution">
    <text evidence="1">The sequence shown here is derived from an EMBL/GenBank/DDBJ whole genome shotgun (WGS) entry which is preliminary data.</text>
</comment>
<evidence type="ECO:0000313" key="2">
    <source>
        <dbReference type="Proteomes" id="UP001549047"/>
    </source>
</evidence>
<evidence type="ECO:0000313" key="1">
    <source>
        <dbReference type="EMBL" id="MET3614948.1"/>
    </source>
</evidence>
<dbReference type="Proteomes" id="UP001549047">
    <property type="component" value="Unassembled WGS sequence"/>
</dbReference>